<name>A0A163USX2_9FLAO</name>
<dbReference type="AlphaFoldDB" id="A0A163USX2"/>
<reference evidence="1 2" key="1">
    <citation type="submission" date="2016-01" db="EMBL/GenBank/DDBJ databases">
        <title>Whole genome sequencing of Myroides marinus L41.</title>
        <authorList>
            <person name="Hong K.W."/>
        </authorList>
    </citation>
    <scope>NUCLEOTIDE SEQUENCE [LARGE SCALE GENOMIC DNA]</scope>
    <source>
        <strain evidence="1 2">L41</strain>
    </source>
</reference>
<gene>
    <name evidence="1" type="ORF">AV926_18165</name>
</gene>
<accession>A0A163USX2</accession>
<sequence>DLKVKAGGIADTHLAANAVTEAKIAANAVTETKILDAAVTTGKIKGGTKGQVLVSGDNNATAWVDQTTIVPKVENVTVDGSLEMTGGTGAVLATTDLKVKAGGINDTHLAANAVTETKIAANAVTETKILDSAVTTLKIKDEAVTLGKLAKGTEADLVLTTGAGGVPTWTKKDQIATKKELSTDGVILIGGGTDGGTKLANAVLETTALSIKAGGIADTHLAVGAVTETKILDSAVTTLKIKDEAVTLGKLAKGAEADLVLTTGAGGVPTWTKKDLIATKKDLTTEGVIVIGDAASTVTSLVGAVMQPTTLSLKNNSVVVDKLAIISGKNQHIVTDETGKPKWESKAVNVTSTATLLNEAIDGKKVYSITIPTAAVVAPTTNTGLTYNSEMTVPIAADFDYLLSVHIFDKNKKLVMSSVTDGTATGGKLTFRFGGNGMYLTLPVAADYRVVLKYASNVSYVN</sequence>
<evidence type="ECO:0000313" key="2">
    <source>
        <dbReference type="Proteomes" id="UP000076630"/>
    </source>
</evidence>
<protein>
    <submittedName>
        <fullName evidence="1">Uncharacterized protein</fullName>
    </submittedName>
</protein>
<comment type="caution">
    <text evidence="1">The sequence shown here is derived from an EMBL/GenBank/DDBJ whole genome shotgun (WGS) entry which is preliminary data.</text>
</comment>
<proteinExistence type="predicted"/>
<keyword evidence="2" id="KW-1185">Reference proteome</keyword>
<evidence type="ECO:0000313" key="1">
    <source>
        <dbReference type="EMBL" id="KZE73798.1"/>
    </source>
</evidence>
<dbReference type="Proteomes" id="UP000076630">
    <property type="component" value="Unassembled WGS sequence"/>
</dbReference>
<dbReference type="EMBL" id="LQNU01000103">
    <property type="protein sequence ID" value="KZE73798.1"/>
    <property type="molecule type" value="Genomic_DNA"/>
</dbReference>
<organism evidence="1 2">
    <name type="scientific">Myroides marinus</name>
    <dbReference type="NCBI Taxonomy" id="703342"/>
    <lineage>
        <taxon>Bacteria</taxon>
        <taxon>Pseudomonadati</taxon>
        <taxon>Bacteroidota</taxon>
        <taxon>Flavobacteriia</taxon>
        <taxon>Flavobacteriales</taxon>
        <taxon>Flavobacteriaceae</taxon>
        <taxon>Myroides</taxon>
    </lineage>
</organism>
<feature type="non-terminal residue" evidence="1">
    <location>
        <position position="1"/>
    </location>
</feature>